<feature type="compositionally biased region" description="Basic and acidic residues" evidence="1">
    <location>
        <begin position="579"/>
        <end position="588"/>
    </location>
</feature>
<evidence type="ECO:0000313" key="4">
    <source>
        <dbReference type="Proteomes" id="UP001151760"/>
    </source>
</evidence>
<keyword evidence="4" id="KW-1185">Reference proteome</keyword>
<feature type="domain" description="Reverse transcriptase Ty1/copia-type" evidence="2">
    <location>
        <begin position="1"/>
        <end position="103"/>
    </location>
</feature>
<dbReference type="SUPFAM" id="SSF56672">
    <property type="entry name" value="DNA/RNA polymerases"/>
    <property type="match status" value="1"/>
</dbReference>
<sequence length="920" mass="105787">MDVKRAFLYGQIEEEVYVCQPPGFEDPDYLDKLYMAVKELYGLHQAPRAWYETLANYLLGNAFHKGKINQTLFIKKQKGDILLVQIYVDDIIFGSTKKELLQQKKDGIFISQDKYVDEILRKFTNTDVMSASTLVDLEKPVKDGDAIDVDEHLYRSMIRSLMYLTTSRPNIMFAVCACARFQVTPKTSHLLAVKRIFRYLKGKPTLGLWYSRDSPFKLVAYTDSDYARATQDRKSTTGGFQFLGNRLYKENGRTCYIRQKVSKTTRNVKGGQDTKVHQSGGPLKKVGDEVVHKKLGDKMERAATTASSLEAEYDSVAYLEKSEGSTGFHEIIDFLSASHIHYALTENPTIYVSFIKQFWTTAAASTRANREVELTATINGHTKTLTEASLRRHLKLEDNRGVSTLPNSEIFEQLALIGYDTESNKLTFQKGNFSPQWSVHLLGRDEGSLSLNELTVLCTSLSKKFEGLKSKLKQTKQTYNVALIKLIKRVKKLEQTIKISKARRRAKIVLLEDEDAIEDSFKHGRKISNINADPTISLVQDEGMTWFQEDAQVQEKQSDDTKVLIEEEEPSELVEDQGSGEKREKEVTTADIALNTASATISTASETPMVSTATKRIVYSRRSEEKRKAKEERIHQDVKQKDEREKVINWNDPDVLRSHAVQNRSFSVAEVRKNMCTYLKNQGSYKMKDFKGMIYEEIRPIFEKVWDFNHAFVPKDSDIEKEVMKRSGFDIQQEPKKDEGSLKRKTSEERMDIIKKQKTDKQDQEEEKIIKYMEIIPVKEIAIDVIPLATKPPMIVDLEIISEGKNIWKIVKGKYGDARPEEACERVLWGDIKVMFEPGIDSEVWKNLENYDVTAWMMYSSCGVHLVRFENLHIFLLVEKTYPLTPATITKMLDRKRQADHQNEMCYQLLKLMLKQQQKK</sequence>
<name>A0ABQ5H5D4_9ASTR</name>
<protein>
    <submittedName>
        <fullName evidence="3">Ribonuclease H-like domain-containing protein</fullName>
    </submittedName>
</protein>
<organism evidence="3 4">
    <name type="scientific">Tanacetum coccineum</name>
    <dbReference type="NCBI Taxonomy" id="301880"/>
    <lineage>
        <taxon>Eukaryota</taxon>
        <taxon>Viridiplantae</taxon>
        <taxon>Streptophyta</taxon>
        <taxon>Embryophyta</taxon>
        <taxon>Tracheophyta</taxon>
        <taxon>Spermatophyta</taxon>
        <taxon>Magnoliopsida</taxon>
        <taxon>eudicotyledons</taxon>
        <taxon>Gunneridae</taxon>
        <taxon>Pentapetalae</taxon>
        <taxon>asterids</taxon>
        <taxon>campanulids</taxon>
        <taxon>Asterales</taxon>
        <taxon>Asteraceae</taxon>
        <taxon>Asteroideae</taxon>
        <taxon>Anthemideae</taxon>
        <taxon>Anthemidinae</taxon>
        <taxon>Tanacetum</taxon>
    </lineage>
</organism>
<dbReference type="EMBL" id="BQNB010019204">
    <property type="protein sequence ID" value="GJT82819.1"/>
    <property type="molecule type" value="Genomic_DNA"/>
</dbReference>
<feature type="compositionally biased region" description="Basic and acidic residues" evidence="1">
    <location>
        <begin position="556"/>
        <end position="565"/>
    </location>
</feature>
<dbReference type="InterPro" id="IPR013103">
    <property type="entry name" value="RVT_2"/>
</dbReference>
<dbReference type="PANTHER" id="PTHR11439:SF509">
    <property type="entry name" value="RNA-DIRECTED DNA POLYMERASE"/>
    <property type="match status" value="1"/>
</dbReference>
<reference evidence="3" key="1">
    <citation type="journal article" date="2022" name="Int. J. Mol. Sci.">
        <title>Draft Genome of Tanacetum Coccineum: Genomic Comparison of Closely Related Tanacetum-Family Plants.</title>
        <authorList>
            <person name="Yamashiro T."/>
            <person name="Shiraishi A."/>
            <person name="Nakayama K."/>
            <person name="Satake H."/>
        </authorList>
    </citation>
    <scope>NUCLEOTIDE SEQUENCE</scope>
</reference>
<accession>A0ABQ5H5D4</accession>
<feature type="region of interest" description="Disordered" evidence="1">
    <location>
        <begin position="552"/>
        <end position="589"/>
    </location>
</feature>
<dbReference type="PANTHER" id="PTHR11439">
    <property type="entry name" value="GAG-POL-RELATED RETROTRANSPOSON"/>
    <property type="match status" value="1"/>
</dbReference>
<proteinExistence type="predicted"/>
<feature type="compositionally biased region" description="Acidic residues" evidence="1">
    <location>
        <begin position="566"/>
        <end position="575"/>
    </location>
</feature>
<gene>
    <name evidence="3" type="ORF">Tco_1057161</name>
</gene>
<reference evidence="3" key="2">
    <citation type="submission" date="2022-01" db="EMBL/GenBank/DDBJ databases">
        <authorList>
            <person name="Yamashiro T."/>
            <person name="Shiraishi A."/>
            <person name="Satake H."/>
            <person name="Nakayama K."/>
        </authorList>
    </citation>
    <scope>NUCLEOTIDE SEQUENCE</scope>
</reference>
<dbReference type="Proteomes" id="UP001151760">
    <property type="component" value="Unassembled WGS sequence"/>
</dbReference>
<dbReference type="InterPro" id="IPR043502">
    <property type="entry name" value="DNA/RNA_pol_sf"/>
</dbReference>
<dbReference type="Pfam" id="PF07727">
    <property type="entry name" value="RVT_2"/>
    <property type="match status" value="1"/>
</dbReference>
<comment type="caution">
    <text evidence="3">The sequence shown here is derived from an EMBL/GenBank/DDBJ whole genome shotgun (WGS) entry which is preliminary data.</text>
</comment>
<evidence type="ECO:0000256" key="1">
    <source>
        <dbReference type="SAM" id="MobiDB-lite"/>
    </source>
</evidence>
<evidence type="ECO:0000313" key="3">
    <source>
        <dbReference type="EMBL" id="GJT82819.1"/>
    </source>
</evidence>
<evidence type="ECO:0000259" key="2">
    <source>
        <dbReference type="Pfam" id="PF07727"/>
    </source>
</evidence>
<feature type="region of interest" description="Disordered" evidence="1">
    <location>
        <begin position="726"/>
        <end position="760"/>
    </location>
</feature>